<reference evidence="3" key="1">
    <citation type="submission" date="2021-04" db="EMBL/GenBank/DDBJ databases">
        <authorList>
            <consortium name="Wellcome Sanger Institute Data Sharing"/>
        </authorList>
    </citation>
    <scope>NUCLEOTIDE SEQUENCE [LARGE SCALE GENOMIC DNA]</scope>
</reference>
<dbReference type="OMA" id="THRSHNE"/>
<evidence type="ECO:0000259" key="2">
    <source>
        <dbReference type="PROSITE" id="PS50835"/>
    </source>
</evidence>
<dbReference type="SMART" id="SM00409">
    <property type="entry name" value="IG"/>
    <property type="match status" value="1"/>
</dbReference>
<protein>
    <recommendedName>
        <fullName evidence="2">Ig-like domain-containing protein</fullName>
    </recommendedName>
</protein>
<feature type="compositionally biased region" description="Basic and acidic residues" evidence="1">
    <location>
        <begin position="174"/>
        <end position="191"/>
    </location>
</feature>
<dbReference type="Pfam" id="PF07686">
    <property type="entry name" value="V-set"/>
    <property type="match status" value="1"/>
</dbReference>
<dbReference type="InterPro" id="IPR036179">
    <property type="entry name" value="Ig-like_dom_sf"/>
</dbReference>
<dbReference type="SMART" id="SM00406">
    <property type="entry name" value="IGv"/>
    <property type="match status" value="1"/>
</dbReference>
<accession>A0A671VA37</accession>
<dbReference type="InterPro" id="IPR003599">
    <property type="entry name" value="Ig_sub"/>
</dbReference>
<proteinExistence type="predicted"/>
<dbReference type="InterPro" id="IPR007110">
    <property type="entry name" value="Ig-like_dom"/>
</dbReference>
<dbReference type="PROSITE" id="PS50835">
    <property type="entry name" value="IG_LIKE"/>
    <property type="match status" value="1"/>
</dbReference>
<dbReference type="AlphaFoldDB" id="A0A671VA37"/>
<dbReference type="InterPro" id="IPR013783">
    <property type="entry name" value="Ig-like_fold"/>
</dbReference>
<evidence type="ECO:0000256" key="1">
    <source>
        <dbReference type="SAM" id="MobiDB-lite"/>
    </source>
</evidence>
<sequence>MQRSGDCDSAMTSSVSLGGTVTISATGSSNIGSTLDWFLQKPGQAPKLLIRSSSTRFSGTPSRFSGSKSGSSYTLTISGVQAEDAGDYYCMGDHAVQKPPSRGSGCCSSCSGRPSPGPPGCVTPLRSCCCPPPSSPVSRWRGSPRWTDTPVWHLPAAAPLWRGGGRSGWAAPHPLEERERGGRRGGEKTKS</sequence>
<dbReference type="InParanoid" id="A0A671VA37"/>
<dbReference type="PANTHER" id="PTHR23267">
    <property type="entry name" value="IMMUNOGLOBULIN LIGHT CHAIN"/>
    <property type="match status" value="1"/>
</dbReference>
<reference evidence="3" key="3">
    <citation type="submission" date="2025-09" db="UniProtKB">
        <authorList>
            <consortium name="Ensembl"/>
        </authorList>
    </citation>
    <scope>IDENTIFICATION</scope>
</reference>
<feature type="domain" description="Ig-like" evidence="2">
    <location>
        <begin position="1"/>
        <end position="101"/>
    </location>
</feature>
<organism evidence="3 4">
    <name type="scientific">Sparus aurata</name>
    <name type="common">Gilthead sea bream</name>
    <dbReference type="NCBI Taxonomy" id="8175"/>
    <lineage>
        <taxon>Eukaryota</taxon>
        <taxon>Metazoa</taxon>
        <taxon>Chordata</taxon>
        <taxon>Craniata</taxon>
        <taxon>Vertebrata</taxon>
        <taxon>Euteleostomi</taxon>
        <taxon>Actinopterygii</taxon>
        <taxon>Neopterygii</taxon>
        <taxon>Teleostei</taxon>
        <taxon>Neoteleostei</taxon>
        <taxon>Acanthomorphata</taxon>
        <taxon>Eupercaria</taxon>
        <taxon>Spariformes</taxon>
        <taxon>Sparidae</taxon>
        <taxon>Sparus</taxon>
    </lineage>
</organism>
<dbReference type="InterPro" id="IPR013106">
    <property type="entry name" value="Ig_V-set"/>
</dbReference>
<dbReference type="Ensembl" id="ENSSAUT00010023955.1">
    <property type="protein sequence ID" value="ENSSAUP00010022697.1"/>
    <property type="gene ID" value="ENSSAUG00010009985.1"/>
</dbReference>
<dbReference type="Proteomes" id="UP000472265">
    <property type="component" value="Chromosome 16"/>
</dbReference>
<reference evidence="3" key="2">
    <citation type="submission" date="2025-08" db="UniProtKB">
        <authorList>
            <consortium name="Ensembl"/>
        </authorList>
    </citation>
    <scope>IDENTIFICATION</scope>
</reference>
<evidence type="ECO:0000313" key="3">
    <source>
        <dbReference type="Ensembl" id="ENSSAUP00010022697.1"/>
    </source>
</evidence>
<name>A0A671VA37_SPAAU</name>
<feature type="region of interest" description="Disordered" evidence="1">
    <location>
        <begin position="162"/>
        <end position="191"/>
    </location>
</feature>
<dbReference type="Gene3D" id="2.60.40.10">
    <property type="entry name" value="Immunoglobulins"/>
    <property type="match status" value="1"/>
</dbReference>
<keyword evidence="4" id="KW-1185">Reference proteome</keyword>
<dbReference type="GeneTree" id="ENSGT00940000161517"/>
<dbReference type="SUPFAM" id="SSF48726">
    <property type="entry name" value="Immunoglobulin"/>
    <property type="match status" value="1"/>
</dbReference>
<dbReference type="InterPro" id="IPR050150">
    <property type="entry name" value="IgV_Light_Chain"/>
</dbReference>
<evidence type="ECO:0000313" key="4">
    <source>
        <dbReference type="Proteomes" id="UP000472265"/>
    </source>
</evidence>